<dbReference type="PANTHER" id="PTHR40077:SF1">
    <property type="entry name" value="MEMBRANE PROTEIN"/>
    <property type="match status" value="1"/>
</dbReference>
<evidence type="ECO:0000256" key="5">
    <source>
        <dbReference type="ARBA" id="ARBA00023136"/>
    </source>
</evidence>
<dbReference type="GO" id="GO:0005886">
    <property type="term" value="C:plasma membrane"/>
    <property type="evidence" value="ECO:0007669"/>
    <property type="project" value="UniProtKB-SubCell"/>
</dbReference>
<feature type="transmembrane region" description="Helical" evidence="6">
    <location>
        <begin position="20"/>
        <end position="41"/>
    </location>
</feature>
<feature type="domain" description="DUF3817" evidence="7">
    <location>
        <begin position="15"/>
        <end position="102"/>
    </location>
</feature>
<evidence type="ECO:0000256" key="4">
    <source>
        <dbReference type="ARBA" id="ARBA00022989"/>
    </source>
</evidence>
<feature type="transmembrane region" description="Helical" evidence="6">
    <location>
        <begin position="136"/>
        <end position="156"/>
    </location>
</feature>
<keyword evidence="4 6" id="KW-1133">Transmembrane helix</keyword>
<proteinExistence type="predicted"/>
<reference evidence="9" key="1">
    <citation type="submission" date="2016-10" db="EMBL/GenBank/DDBJ databases">
        <authorList>
            <person name="Varghese N."/>
            <person name="Submissions S."/>
        </authorList>
    </citation>
    <scope>NUCLEOTIDE SEQUENCE [LARGE SCALE GENOMIC DNA]</scope>
    <source>
        <strain evidence="9">DSM 19083</strain>
    </source>
</reference>
<comment type="subcellular location">
    <subcellularLocation>
        <location evidence="1">Cell membrane</location>
        <topology evidence="1">Multi-pass membrane protein</topology>
    </subcellularLocation>
</comment>
<evidence type="ECO:0000256" key="3">
    <source>
        <dbReference type="ARBA" id="ARBA00022692"/>
    </source>
</evidence>
<keyword evidence="9" id="KW-1185">Reference proteome</keyword>
<dbReference type="PANTHER" id="PTHR40077">
    <property type="entry name" value="MEMBRANE PROTEIN-RELATED"/>
    <property type="match status" value="1"/>
</dbReference>
<keyword evidence="5 6" id="KW-0472">Membrane</keyword>
<dbReference type="InterPro" id="IPR023845">
    <property type="entry name" value="DUF3817_TM"/>
</dbReference>
<sequence>MTTTTAPPSAFTPQRFFRSVALAEAVTWTLLIAAMIAKYGFEAGDLPVRVAGGLHGFVFIVYAFTALVTGLNQRWAARVTAGAVATAVVPWATIPFDRWAHRTGRLEGPWRTQATADPRDGTVVDRALRWLLTHPVLFVVGFVVTCVVVMSVLLMLGPPTEWGSRATQA</sequence>
<evidence type="ECO:0000259" key="7">
    <source>
        <dbReference type="Pfam" id="PF12823"/>
    </source>
</evidence>
<feature type="transmembrane region" description="Helical" evidence="6">
    <location>
        <begin position="48"/>
        <end position="69"/>
    </location>
</feature>
<dbReference type="RefSeq" id="WP_093377170.1">
    <property type="nucleotide sequence ID" value="NZ_BNAN01000002.1"/>
</dbReference>
<dbReference type="AlphaFoldDB" id="A0A1I2G3I0"/>
<name>A0A1I2G3I0_9MICO</name>
<evidence type="ECO:0000256" key="1">
    <source>
        <dbReference type="ARBA" id="ARBA00004651"/>
    </source>
</evidence>
<dbReference type="NCBIfam" id="TIGR03954">
    <property type="entry name" value="integ_memb_HG"/>
    <property type="match status" value="1"/>
</dbReference>
<keyword evidence="2" id="KW-1003">Cell membrane</keyword>
<organism evidence="8 9">
    <name type="scientific">Flavimobilis marinus</name>
    <dbReference type="NCBI Taxonomy" id="285351"/>
    <lineage>
        <taxon>Bacteria</taxon>
        <taxon>Bacillati</taxon>
        <taxon>Actinomycetota</taxon>
        <taxon>Actinomycetes</taxon>
        <taxon>Micrococcales</taxon>
        <taxon>Jonesiaceae</taxon>
        <taxon>Flavimobilis</taxon>
    </lineage>
</organism>
<evidence type="ECO:0000313" key="9">
    <source>
        <dbReference type="Proteomes" id="UP000198520"/>
    </source>
</evidence>
<keyword evidence="3 6" id="KW-0812">Transmembrane</keyword>
<dbReference type="OrthoDB" id="3396203at2"/>
<evidence type="ECO:0000256" key="2">
    <source>
        <dbReference type="ARBA" id="ARBA00022475"/>
    </source>
</evidence>
<protein>
    <submittedName>
        <fullName evidence="8">Integral membrane protein</fullName>
    </submittedName>
</protein>
<dbReference type="Pfam" id="PF12823">
    <property type="entry name" value="DUF3817"/>
    <property type="match status" value="1"/>
</dbReference>
<dbReference type="Proteomes" id="UP000198520">
    <property type="component" value="Unassembled WGS sequence"/>
</dbReference>
<gene>
    <name evidence="8" type="ORF">SAMN04488035_1712</name>
</gene>
<accession>A0A1I2G3I0</accession>
<evidence type="ECO:0000313" key="8">
    <source>
        <dbReference type="EMBL" id="SFF12234.1"/>
    </source>
</evidence>
<evidence type="ECO:0000256" key="6">
    <source>
        <dbReference type="SAM" id="Phobius"/>
    </source>
</evidence>
<dbReference type="EMBL" id="FONZ01000002">
    <property type="protein sequence ID" value="SFF12234.1"/>
    <property type="molecule type" value="Genomic_DNA"/>
</dbReference>
<dbReference type="STRING" id="285351.SAMN04488035_1712"/>